<accession>A0A975B4S6</accession>
<keyword evidence="3" id="KW-1185">Reference proteome</keyword>
<feature type="chain" id="PRO_5037938211" description="PEP-CTERM sorting domain-containing protein" evidence="1">
    <location>
        <begin position="22"/>
        <end position="166"/>
    </location>
</feature>
<evidence type="ECO:0000256" key="1">
    <source>
        <dbReference type="SAM" id="SignalP"/>
    </source>
</evidence>
<protein>
    <recommendedName>
        <fullName evidence="4">PEP-CTERM sorting domain-containing protein</fullName>
    </recommendedName>
</protein>
<organism evidence="2 3">
    <name type="scientific">Desulfonema limicola</name>
    <dbReference type="NCBI Taxonomy" id="45656"/>
    <lineage>
        <taxon>Bacteria</taxon>
        <taxon>Pseudomonadati</taxon>
        <taxon>Thermodesulfobacteriota</taxon>
        <taxon>Desulfobacteria</taxon>
        <taxon>Desulfobacterales</taxon>
        <taxon>Desulfococcaceae</taxon>
        <taxon>Desulfonema</taxon>
    </lineage>
</organism>
<dbReference type="EMBL" id="CP061799">
    <property type="protein sequence ID" value="QTA78786.1"/>
    <property type="molecule type" value="Genomic_DNA"/>
</dbReference>
<evidence type="ECO:0000313" key="3">
    <source>
        <dbReference type="Proteomes" id="UP000663720"/>
    </source>
</evidence>
<dbReference type="KEGG" id="dli:dnl_10210"/>
<name>A0A975B4S6_9BACT</name>
<dbReference type="RefSeq" id="WP_207690606.1">
    <property type="nucleotide sequence ID" value="NZ_CP061799.1"/>
</dbReference>
<sequence>MKNIYKYIIISLFLFTTSAHALSISTSGNGNLFDDNYSFNFAITQDADSTNIFHAALTNTTDPAESSALIDLLAFNLDAELNTDFTIENVTPDWSFDFGTELSSSIQFDYSGDRDKPGDRLNPGEILAFDFIFADTFSPESYFVLWADTESSLGKGIGGGDELGPI</sequence>
<proteinExistence type="predicted"/>
<gene>
    <name evidence="2" type="ORF">dnl_10210</name>
</gene>
<evidence type="ECO:0008006" key="4">
    <source>
        <dbReference type="Google" id="ProtNLM"/>
    </source>
</evidence>
<feature type="signal peptide" evidence="1">
    <location>
        <begin position="1"/>
        <end position="21"/>
    </location>
</feature>
<dbReference type="Proteomes" id="UP000663720">
    <property type="component" value="Chromosome"/>
</dbReference>
<dbReference type="AlphaFoldDB" id="A0A975B4S6"/>
<reference evidence="2" key="1">
    <citation type="journal article" date="2021" name="Microb. Physiol.">
        <title>Proteogenomic Insights into the Physiology of Marine, Sulfate-Reducing, Filamentous Desulfonema limicola and Desulfonema magnum.</title>
        <authorList>
            <person name="Schnaars V."/>
            <person name="Wohlbrand L."/>
            <person name="Scheve S."/>
            <person name="Hinrichs C."/>
            <person name="Reinhardt R."/>
            <person name="Rabus R."/>
        </authorList>
    </citation>
    <scope>NUCLEOTIDE SEQUENCE</scope>
    <source>
        <strain evidence="2">5ac10</strain>
    </source>
</reference>
<keyword evidence="1" id="KW-0732">Signal</keyword>
<evidence type="ECO:0000313" key="2">
    <source>
        <dbReference type="EMBL" id="QTA78786.1"/>
    </source>
</evidence>